<protein>
    <recommendedName>
        <fullName evidence="3">Urease accessory protein UreF</fullName>
    </recommendedName>
</protein>
<dbReference type="RefSeq" id="WP_000103635.1">
    <property type="nucleotide sequence ID" value="NZ_JEWH01000056.1"/>
</dbReference>
<dbReference type="InterPro" id="IPR038277">
    <property type="entry name" value="UreF_sf"/>
</dbReference>
<dbReference type="HAMAP" id="MF_01385">
    <property type="entry name" value="UreF"/>
    <property type="match status" value="1"/>
</dbReference>
<keyword evidence="1 3" id="KW-0996">Nickel insertion</keyword>
<sequence>MSTHNAAQLLQLLTLSSTALPVGAYCYSQGVETAIDIGLIHDESSAIAYFEEVLEMLLVRFELPVLKRLMQHYDDPDQFLIWAHLYKASRESKELLAESQQLAFSLNAWIKDVLKKTVEVKKQFGFVPVYAQLCGRLELKDVDVLTAYTFTVLENQVLAAVKTVPLGQMAGQRILWHLHGRVPQAVEKALKLKDEQLSSALPRYAMLSMKHETQYSRLFRS</sequence>
<dbReference type="AlphaFoldDB" id="A0A009IHU7"/>
<comment type="similarity">
    <text evidence="3">Belongs to the UreF family.</text>
</comment>
<dbReference type="Proteomes" id="UP000020595">
    <property type="component" value="Unassembled WGS sequence"/>
</dbReference>
<keyword evidence="2 3" id="KW-0143">Chaperone</keyword>
<evidence type="ECO:0000313" key="5">
    <source>
        <dbReference type="Proteomes" id="UP000020595"/>
    </source>
</evidence>
<dbReference type="PATRIC" id="fig|1310613.3.peg.3210"/>
<comment type="function">
    <text evidence="3">Required for maturation of urease via the functional incorporation of the urease nickel metallocenter.</text>
</comment>
<dbReference type="GeneID" id="92892979"/>
<dbReference type="GO" id="GO:0005737">
    <property type="term" value="C:cytoplasm"/>
    <property type="evidence" value="ECO:0007669"/>
    <property type="project" value="UniProtKB-SubCell"/>
</dbReference>
<name>A0A009IHU7_ACIB9</name>
<dbReference type="InterPro" id="IPR002639">
    <property type="entry name" value="UreF"/>
</dbReference>
<comment type="subcellular location">
    <subcellularLocation>
        <location evidence="3">Cytoplasm</location>
    </subcellularLocation>
</comment>
<accession>A0A009IHU7</accession>
<keyword evidence="3" id="KW-0963">Cytoplasm</keyword>
<comment type="subunit">
    <text evidence="3">UreD, UreF and UreG form a complex that acts as a GTP-hydrolysis-dependent molecular chaperone, activating the urease apoprotein by helping to assemble the nickel containing metallocenter of UreC. The UreE protein probably delivers the nickel.</text>
</comment>
<dbReference type="PANTHER" id="PTHR33620">
    <property type="entry name" value="UREASE ACCESSORY PROTEIN F"/>
    <property type="match status" value="1"/>
</dbReference>
<reference evidence="4 5" key="1">
    <citation type="submission" date="2014-02" db="EMBL/GenBank/DDBJ databases">
        <title>Comparative genomics and transcriptomics to identify genetic mechanisms underlying the emergence of carbapenem resistant Acinetobacter baumannii (CRAb).</title>
        <authorList>
            <person name="Harris A.D."/>
            <person name="Johnson K.J."/>
            <person name="George J."/>
            <person name="Shefchek K."/>
            <person name="Daugherty S.C."/>
            <person name="Parankush S."/>
            <person name="Sadzewicz L."/>
            <person name="Tallon L."/>
            <person name="Sengamalay N."/>
            <person name="Hazen T.H."/>
            <person name="Rasko D.A."/>
        </authorList>
    </citation>
    <scope>NUCLEOTIDE SEQUENCE [LARGE SCALE GENOMIC DNA]</scope>
    <source>
        <strain evidence="4 5">1295743</strain>
    </source>
</reference>
<evidence type="ECO:0000256" key="3">
    <source>
        <dbReference type="HAMAP-Rule" id="MF_01385"/>
    </source>
</evidence>
<dbReference type="GO" id="GO:0016151">
    <property type="term" value="F:nickel cation binding"/>
    <property type="evidence" value="ECO:0007669"/>
    <property type="project" value="UniProtKB-UniRule"/>
</dbReference>
<dbReference type="PIRSF" id="PIRSF009467">
    <property type="entry name" value="Ureas_acces_UreF"/>
    <property type="match status" value="1"/>
</dbReference>
<dbReference type="Gene3D" id="1.10.4190.10">
    <property type="entry name" value="Urease accessory protein UreF"/>
    <property type="match status" value="1"/>
</dbReference>
<dbReference type="Pfam" id="PF01730">
    <property type="entry name" value="UreF"/>
    <property type="match status" value="1"/>
</dbReference>
<dbReference type="EMBL" id="JEWH01000056">
    <property type="protein sequence ID" value="EXB04224.1"/>
    <property type="molecule type" value="Genomic_DNA"/>
</dbReference>
<evidence type="ECO:0000313" key="4">
    <source>
        <dbReference type="EMBL" id="EXB04224.1"/>
    </source>
</evidence>
<organism evidence="4 5">
    <name type="scientific">Acinetobacter baumannii (strain 1295743)</name>
    <dbReference type="NCBI Taxonomy" id="1310613"/>
    <lineage>
        <taxon>Bacteria</taxon>
        <taxon>Pseudomonadati</taxon>
        <taxon>Pseudomonadota</taxon>
        <taxon>Gammaproteobacteria</taxon>
        <taxon>Moraxellales</taxon>
        <taxon>Moraxellaceae</taxon>
        <taxon>Acinetobacter</taxon>
        <taxon>Acinetobacter calcoaceticus/baumannii complex</taxon>
    </lineage>
</organism>
<dbReference type="PANTHER" id="PTHR33620:SF1">
    <property type="entry name" value="UREASE ACCESSORY PROTEIN F"/>
    <property type="match status" value="1"/>
</dbReference>
<evidence type="ECO:0000256" key="2">
    <source>
        <dbReference type="ARBA" id="ARBA00023186"/>
    </source>
</evidence>
<proteinExistence type="inferred from homology"/>
<evidence type="ECO:0000256" key="1">
    <source>
        <dbReference type="ARBA" id="ARBA00022988"/>
    </source>
</evidence>
<gene>
    <name evidence="3" type="primary">ureF</name>
    <name evidence="4" type="ORF">J512_3340</name>
</gene>
<comment type="caution">
    <text evidence="4">The sequence shown here is derived from an EMBL/GenBank/DDBJ whole genome shotgun (WGS) entry which is preliminary data.</text>
</comment>